<evidence type="ECO:0000313" key="3">
    <source>
        <dbReference type="Proteomes" id="UP000824156"/>
    </source>
</evidence>
<feature type="domain" description="FAS1" evidence="1">
    <location>
        <begin position="35"/>
        <end position="229"/>
    </location>
</feature>
<organism evidence="2 3">
    <name type="scientific">Candidatus Sphingobacterium stercoripullorum</name>
    <dbReference type="NCBI Taxonomy" id="2838759"/>
    <lineage>
        <taxon>Bacteria</taxon>
        <taxon>Pseudomonadati</taxon>
        <taxon>Bacteroidota</taxon>
        <taxon>Sphingobacteriia</taxon>
        <taxon>Sphingobacteriales</taxon>
        <taxon>Sphingobacteriaceae</taxon>
        <taxon>Sphingobacterium</taxon>
    </lineage>
</organism>
<dbReference type="PANTHER" id="PTHR10900:SF77">
    <property type="entry name" value="FI19380P1"/>
    <property type="match status" value="1"/>
</dbReference>
<dbReference type="Proteomes" id="UP000824156">
    <property type="component" value="Unassembled WGS sequence"/>
</dbReference>
<reference evidence="2" key="1">
    <citation type="journal article" date="2021" name="PeerJ">
        <title>Extensive microbial diversity within the chicken gut microbiome revealed by metagenomics and culture.</title>
        <authorList>
            <person name="Gilroy R."/>
            <person name="Ravi A."/>
            <person name="Getino M."/>
            <person name="Pursley I."/>
            <person name="Horton D.L."/>
            <person name="Alikhan N.F."/>
            <person name="Baker D."/>
            <person name="Gharbi K."/>
            <person name="Hall N."/>
            <person name="Watson M."/>
            <person name="Adriaenssens E.M."/>
            <person name="Foster-Nyarko E."/>
            <person name="Jarju S."/>
            <person name="Secka A."/>
            <person name="Antonio M."/>
            <person name="Oren A."/>
            <person name="Chaudhuri R.R."/>
            <person name="La Ragione R."/>
            <person name="Hildebrand F."/>
            <person name="Pallen M.J."/>
        </authorList>
    </citation>
    <scope>NUCLEOTIDE SEQUENCE</scope>
    <source>
        <strain evidence="2">1719</strain>
    </source>
</reference>
<protein>
    <submittedName>
        <fullName evidence="2">Fasciclin domain-containing protein</fullName>
    </submittedName>
</protein>
<evidence type="ECO:0000259" key="1">
    <source>
        <dbReference type="PROSITE" id="PS50213"/>
    </source>
</evidence>
<comment type="caution">
    <text evidence="2">The sequence shown here is derived from an EMBL/GenBank/DDBJ whole genome shotgun (WGS) entry which is preliminary data.</text>
</comment>
<accession>A0A9D1WB69</accession>
<dbReference type="PROSITE" id="PS50213">
    <property type="entry name" value="FAS1"/>
    <property type="match status" value="2"/>
</dbReference>
<name>A0A9D1WB69_9SPHI</name>
<reference evidence="2" key="2">
    <citation type="submission" date="2021-04" db="EMBL/GenBank/DDBJ databases">
        <authorList>
            <person name="Gilroy R."/>
        </authorList>
    </citation>
    <scope>NUCLEOTIDE SEQUENCE</scope>
    <source>
        <strain evidence="2">1719</strain>
    </source>
</reference>
<dbReference type="Pfam" id="PF02469">
    <property type="entry name" value="Fasciclin"/>
    <property type="match status" value="1"/>
</dbReference>
<feature type="domain" description="FAS1" evidence="1">
    <location>
        <begin position="409"/>
        <end position="506"/>
    </location>
</feature>
<gene>
    <name evidence="2" type="ORF">H9853_11160</name>
</gene>
<dbReference type="InterPro" id="IPR000782">
    <property type="entry name" value="FAS1_domain"/>
</dbReference>
<dbReference type="Gene3D" id="2.30.180.10">
    <property type="entry name" value="FAS1 domain"/>
    <property type="match status" value="3"/>
</dbReference>
<dbReference type="EMBL" id="DXEZ01000315">
    <property type="protein sequence ID" value="HIX55573.1"/>
    <property type="molecule type" value="Genomic_DNA"/>
</dbReference>
<dbReference type="InterPro" id="IPR036378">
    <property type="entry name" value="FAS1_dom_sf"/>
</dbReference>
<evidence type="ECO:0000313" key="2">
    <source>
        <dbReference type="EMBL" id="HIX55573.1"/>
    </source>
</evidence>
<sequence>MKRLFLYTIALFMVCLASCSKKELVEYYERPDWLKGNSWEVLEDRGQFSLFLEAAERAGFREVLDGKTIATIYAPQDEVFEEYLAKNSWGSVKDIPLKDLKKLIGYHLVYYSYSTSMFQNYQPNGSEAREPNRAGLYYKHRTRSSDSISMEMDQIAGKERKIFNKDRFIPVLSNIHFQTKGIDAHRNYEYFFGADSWKGDDGFNVANAGVLEYGVPTDNGYIYIVDEVLEPLKTIYETVEGYEDYREFLTIYDRFRTYSYDEETSQDYGAVGDSLYSVSHGVLPPIASEWTSQGLSDAVSYFDLAGLTYRAYSVFAPNNQALKEFFNTYLSEYYSSLEQVDFLPLLLLMYNHVYQGSIVFPDEIGKNADIKTAYGTPIIFNPDNDVKEKAIASNGAFYGLDKALVPDMFNSVTGAVFRNPKYKTFMYMLYKSGLYETLASKDIEFTLFIPTNEVIEDTFIGDSQLFWTEGNPKVFGDEEILVENSEGLLVPLSENQMETFVSDHIVYDAISSLSGKQVYRTRNAFNYIFVKDGKVYSSSSYNSSEDVGASAISGNWYNGASLETQLAMGAETRSIKFTLIGAESSSNVLHPYAEFSKLLAKAGLMEVGNSLSFLFGNRFVLFAPDNETVLQGIEDGVIPTEKDELADYVKSYFVSVSDNSLGDYPFPGFNVQGTWDTALKLGDTEYRQITLHDRGTRLELEDLDGSIIPIQGDFPQVFSDGAVYRINKLLKR</sequence>
<dbReference type="PANTHER" id="PTHR10900">
    <property type="entry name" value="PERIOSTIN-RELATED"/>
    <property type="match status" value="1"/>
</dbReference>
<proteinExistence type="predicted"/>
<dbReference type="SUPFAM" id="SSF82153">
    <property type="entry name" value="FAS1 domain"/>
    <property type="match status" value="3"/>
</dbReference>
<dbReference type="AlphaFoldDB" id="A0A9D1WB69"/>
<dbReference type="InterPro" id="IPR050904">
    <property type="entry name" value="Adhesion/Biosynth-related"/>
</dbReference>